<dbReference type="AlphaFoldDB" id="A0A4Z0M9B6"/>
<protein>
    <submittedName>
        <fullName evidence="2">TerB family tellurite resistance protein</fullName>
    </submittedName>
</protein>
<accession>A0A4Z0M9B6</accession>
<dbReference type="EMBL" id="SRLE01000001">
    <property type="protein sequence ID" value="TGD76121.1"/>
    <property type="molecule type" value="Genomic_DNA"/>
</dbReference>
<dbReference type="OrthoDB" id="5703355at2"/>
<sequence>MHVLIGLLTAIASLLYALDRLGVDIGWLNPWAWARRRRWRKQLSVNPAFNLNTPMEAVALLLVATARIDGDLSAEEKAELKRLFEDSFKLNSRDVSSLMSSSTFLLGSGDEVFQRPEEVLARSLDRFSPEQKDSSLEMLNTISGVGGTPSQAQQDFIARIRGSLFTEVAAQGWQ</sequence>
<dbReference type="RefSeq" id="WP_135440698.1">
    <property type="nucleotide sequence ID" value="NZ_SRLE01000001.1"/>
</dbReference>
<evidence type="ECO:0000313" key="2">
    <source>
        <dbReference type="EMBL" id="TGD76121.1"/>
    </source>
</evidence>
<keyword evidence="3" id="KW-1185">Reference proteome</keyword>
<evidence type="ECO:0000259" key="1">
    <source>
        <dbReference type="Pfam" id="PF05099"/>
    </source>
</evidence>
<dbReference type="SUPFAM" id="SSF158682">
    <property type="entry name" value="TerB-like"/>
    <property type="match status" value="1"/>
</dbReference>
<gene>
    <name evidence="2" type="ORF">E4634_00810</name>
</gene>
<dbReference type="Proteomes" id="UP000298050">
    <property type="component" value="Unassembled WGS sequence"/>
</dbReference>
<evidence type="ECO:0000313" key="3">
    <source>
        <dbReference type="Proteomes" id="UP000298050"/>
    </source>
</evidence>
<organism evidence="2 3">
    <name type="scientific">Mangrovimicrobium sediminis</name>
    <dbReference type="NCBI Taxonomy" id="2562682"/>
    <lineage>
        <taxon>Bacteria</taxon>
        <taxon>Pseudomonadati</taxon>
        <taxon>Pseudomonadota</taxon>
        <taxon>Gammaproteobacteria</taxon>
        <taxon>Cellvibrionales</taxon>
        <taxon>Halieaceae</taxon>
        <taxon>Mangrovimicrobium</taxon>
    </lineage>
</organism>
<dbReference type="InterPro" id="IPR007791">
    <property type="entry name" value="DjlA_N"/>
</dbReference>
<proteinExistence type="predicted"/>
<dbReference type="CDD" id="cd07177">
    <property type="entry name" value="terB_like"/>
    <property type="match status" value="1"/>
</dbReference>
<name>A0A4Z0M9B6_9GAMM</name>
<dbReference type="Pfam" id="PF05099">
    <property type="entry name" value="TerB"/>
    <property type="match status" value="1"/>
</dbReference>
<feature type="domain" description="Co-chaperone DjlA N-terminal" evidence="1">
    <location>
        <begin position="56"/>
        <end position="163"/>
    </location>
</feature>
<dbReference type="InterPro" id="IPR029024">
    <property type="entry name" value="TerB-like"/>
</dbReference>
<dbReference type="Gene3D" id="1.10.3680.10">
    <property type="entry name" value="TerB-like"/>
    <property type="match status" value="1"/>
</dbReference>
<comment type="caution">
    <text evidence="2">The sequence shown here is derived from an EMBL/GenBank/DDBJ whole genome shotgun (WGS) entry which is preliminary data.</text>
</comment>
<reference evidence="2 3" key="1">
    <citation type="submission" date="2019-04" db="EMBL/GenBank/DDBJ databases">
        <title>Taxonomy of novel Haliea sp. from mangrove soil of West Coast of India.</title>
        <authorList>
            <person name="Verma A."/>
            <person name="Kumar P."/>
            <person name="Krishnamurthi S."/>
        </authorList>
    </citation>
    <scope>NUCLEOTIDE SEQUENCE [LARGE SCALE GENOMIC DNA]</scope>
    <source>
        <strain evidence="2 3">SAOS-164</strain>
    </source>
</reference>